<feature type="compositionally biased region" description="Basic and acidic residues" evidence="1">
    <location>
        <begin position="1"/>
        <end position="10"/>
    </location>
</feature>
<dbReference type="InterPro" id="IPR036291">
    <property type="entry name" value="NAD(P)-bd_dom_sf"/>
</dbReference>
<dbReference type="SUPFAM" id="SSF51735">
    <property type="entry name" value="NAD(P)-binding Rossmann-fold domains"/>
    <property type="match status" value="1"/>
</dbReference>
<dbReference type="RefSeq" id="WP_341376282.1">
    <property type="nucleotide sequence ID" value="NZ_JBBUTF010000025.1"/>
</dbReference>
<dbReference type="InterPro" id="IPR005097">
    <property type="entry name" value="Sacchrp_dh_NADP-bd"/>
</dbReference>
<evidence type="ECO:0000256" key="1">
    <source>
        <dbReference type="SAM" id="MobiDB-lite"/>
    </source>
</evidence>
<dbReference type="PANTHER" id="PTHR43796:SF2">
    <property type="entry name" value="CARBOXYNORSPERMIDINE SYNTHASE"/>
    <property type="match status" value="1"/>
</dbReference>
<dbReference type="Proteomes" id="UP001368500">
    <property type="component" value="Unassembled WGS sequence"/>
</dbReference>
<protein>
    <submittedName>
        <fullName evidence="3">Saccharopine dehydrogenase NADP-binding domain-containing protein</fullName>
    </submittedName>
</protein>
<evidence type="ECO:0000259" key="2">
    <source>
        <dbReference type="Pfam" id="PF03435"/>
    </source>
</evidence>
<sequence length="389" mass="40563">MPTPRPRIEPRPPSMHGPSAPPPPDRDPAPRVLVVGGYGAVGSGIVRTLLRDSRCRIGVVGRRLAQAEAFCQPLGPRVRAVALDADGRLAPATLAEGAAVLVNGVEALSPGLAAQCRAAGIHYVDVSATAEVLQAVQAQWTAAAPGTGTPGAAHSCAVLSVGVAPGLSHLLVREACERLGPLRHADITVLLGAGEVHGLAAIGWTLARLGRPYTLHTGTGPHTVRGFGDARRVRLPAPLGRRRAWRFDFSDQHTLPRTLPLDSAATWLCLDSRWVTALLAGLAWVRAPRWLPMAGLARLLAWSAARLPVGGTGFCVQVEALGAAGQRAAWALGGDGEAACTAAVAARVARLLLDGRLPPGVHHLEQVLTLAELLHDGAPATLRRLPVQP</sequence>
<evidence type="ECO:0000313" key="3">
    <source>
        <dbReference type="EMBL" id="MEK8028495.1"/>
    </source>
</evidence>
<name>A0ABU9BEY2_9BURK</name>
<organism evidence="3 4">
    <name type="scientific">Pseudaquabacterium rugosum</name>
    <dbReference type="NCBI Taxonomy" id="2984194"/>
    <lineage>
        <taxon>Bacteria</taxon>
        <taxon>Pseudomonadati</taxon>
        <taxon>Pseudomonadota</taxon>
        <taxon>Betaproteobacteria</taxon>
        <taxon>Burkholderiales</taxon>
        <taxon>Sphaerotilaceae</taxon>
        <taxon>Pseudaquabacterium</taxon>
    </lineage>
</organism>
<dbReference type="Gene3D" id="3.40.50.720">
    <property type="entry name" value="NAD(P)-binding Rossmann-like Domain"/>
    <property type="match status" value="1"/>
</dbReference>
<dbReference type="Pfam" id="PF03435">
    <property type="entry name" value="Sacchrp_dh_NADP"/>
    <property type="match status" value="1"/>
</dbReference>
<gene>
    <name evidence="3" type="ORF">AACH11_21255</name>
</gene>
<feature type="region of interest" description="Disordered" evidence="1">
    <location>
        <begin position="1"/>
        <end position="29"/>
    </location>
</feature>
<accession>A0ABU9BEY2</accession>
<dbReference type="EMBL" id="JBBUTF010000025">
    <property type="protein sequence ID" value="MEK8028495.1"/>
    <property type="molecule type" value="Genomic_DNA"/>
</dbReference>
<proteinExistence type="predicted"/>
<feature type="domain" description="Saccharopine dehydrogenase NADP binding" evidence="2">
    <location>
        <begin position="32"/>
        <end position="141"/>
    </location>
</feature>
<feature type="compositionally biased region" description="Pro residues" evidence="1">
    <location>
        <begin position="11"/>
        <end position="23"/>
    </location>
</feature>
<evidence type="ECO:0000313" key="4">
    <source>
        <dbReference type="Proteomes" id="UP001368500"/>
    </source>
</evidence>
<dbReference type="PANTHER" id="PTHR43796">
    <property type="entry name" value="CARBOXYNORSPERMIDINE SYNTHASE"/>
    <property type="match status" value="1"/>
</dbReference>
<comment type="caution">
    <text evidence="3">The sequence shown here is derived from an EMBL/GenBank/DDBJ whole genome shotgun (WGS) entry which is preliminary data.</text>
</comment>
<keyword evidence="4" id="KW-1185">Reference proteome</keyword>
<reference evidence="3 4" key="1">
    <citation type="submission" date="2024-04" db="EMBL/GenBank/DDBJ databases">
        <title>Novel species of the genus Ideonella isolated from streams.</title>
        <authorList>
            <person name="Lu H."/>
        </authorList>
    </citation>
    <scope>NUCLEOTIDE SEQUENCE [LARGE SCALE GENOMIC DNA]</scope>
    <source>
        <strain evidence="3 4">BYS139W</strain>
    </source>
</reference>